<reference evidence="12" key="2">
    <citation type="submission" date="2025-08" db="UniProtKB">
        <authorList>
            <consortium name="Ensembl"/>
        </authorList>
    </citation>
    <scope>IDENTIFICATION</scope>
</reference>
<sequence>MMLPPPLPPLLLLLLGVGMGFAPEADHPRQDHQPPRTSEPKADADSASLEAHIYYCRSPNMETFTCWWRFHGNASQSDHNITVSLTYTVGKGPRQECPDYVSGGPDSCYFDSRHTRVWEMYCMSVTARGASGLRTSQELCADVADIVETDPPFDLTYRPSNSSADEAGRTTVISWQYPIAADVQMGWVTLVYELQYRRESEPRDWKVKGMLREPRLELPELPAGRYVVRVRCKSHNSELWSKWSESLTVDIPARQTAVVSPDKSVALALLMSFGSVAILLIGFGVVPQGKRIKAFLLPPVPRPRIRGIDPVVLKRGRVDEINQLFLSLHGYSSPQCAEDPWLHVTLDERFSLKESHTTVNTSGHVPFEGQQALPPVEDPTPYCQGPGPYWEGMPQSQETLNIGGPGCAPQTLTFPSTPHVVQGYTTAMNPALVPAACQDFYTCVAEVSSQGAVLLCPPDYLTEVFYLQLRDPAQPVKKGAQVDMERGGVHWSGAAYTSLENLSPESTGYVGVAPNHIGWHEGGAFVQAGRDVGVASTHGGLDVGGASARDAQKYTVAECLCPEKNELSAPLLPAAMERM</sequence>
<dbReference type="PANTHER" id="PTHR23037:SF46">
    <property type="entry name" value="INTERLEUKIN 5 RECEPTOR SUBUNIT ALPHA"/>
    <property type="match status" value="1"/>
</dbReference>
<evidence type="ECO:0000256" key="3">
    <source>
        <dbReference type="ARBA" id="ARBA00022729"/>
    </source>
</evidence>
<dbReference type="Proteomes" id="UP000694397">
    <property type="component" value="Chromosome 14"/>
</dbReference>
<keyword evidence="13" id="KW-1185">Reference proteome</keyword>
<accession>A0A8C9QPQ4</accession>
<dbReference type="AlphaFoldDB" id="A0A8C9QPQ4"/>
<feature type="region of interest" description="Disordered" evidence="8">
    <location>
        <begin position="23"/>
        <end position="45"/>
    </location>
</feature>
<evidence type="ECO:0000256" key="7">
    <source>
        <dbReference type="ARBA" id="ARBA00023180"/>
    </source>
</evidence>
<evidence type="ECO:0000256" key="2">
    <source>
        <dbReference type="ARBA" id="ARBA00022692"/>
    </source>
</evidence>
<feature type="compositionally biased region" description="Basic and acidic residues" evidence="8">
    <location>
        <begin position="24"/>
        <end position="44"/>
    </location>
</feature>
<dbReference type="Gene3D" id="2.60.40.10">
    <property type="entry name" value="Immunoglobulins"/>
    <property type="match status" value="2"/>
</dbReference>
<evidence type="ECO:0000256" key="10">
    <source>
        <dbReference type="SAM" id="SignalP"/>
    </source>
</evidence>
<reference evidence="12" key="3">
    <citation type="submission" date="2025-09" db="UniProtKB">
        <authorList>
            <consortium name="Ensembl"/>
        </authorList>
    </citation>
    <scope>IDENTIFICATION</scope>
</reference>
<evidence type="ECO:0000256" key="9">
    <source>
        <dbReference type="SAM" id="Phobius"/>
    </source>
</evidence>
<evidence type="ECO:0000256" key="4">
    <source>
        <dbReference type="ARBA" id="ARBA00022989"/>
    </source>
</evidence>
<dbReference type="GO" id="GO:0009897">
    <property type="term" value="C:external side of plasma membrane"/>
    <property type="evidence" value="ECO:0007669"/>
    <property type="project" value="TreeGrafter"/>
</dbReference>
<dbReference type="PROSITE" id="PS50853">
    <property type="entry name" value="FN3"/>
    <property type="match status" value="1"/>
</dbReference>
<dbReference type="InterPro" id="IPR003961">
    <property type="entry name" value="FN3_dom"/>
</dbReference>
<dbReference type="PANTHER" id="PTHR23037">
    <property type="entry name" value="CYTOKINE RECEPTOR"/>
    <property type="match status" value="1"/>
</dbReference>
<evidence type="ECO:0000256" key="1">
    <source>
        <dbReference type="ARBA" id="ARBA00004479"/>
    </source>
</evidence>
<dbReference type="GeneTree" id="ENSGT00940000154851"/>
<protein>
    <submittedName>
        <fullName evidence="12">Growth hormone receptor-like</fullName>
    </submittedName>
</protein>
<dbReference type="KEGG" id="sfm:108931949"/>
<keyword evidence="5 9" id="KW-0472">Membrane</keyword>
<feature type="transmembrane region" description="Helical" evidence="9">
    <location>
        <begin position="265"/>
        <end position="286"/>
    </location>
</feature>
<dbReference type="Pfam" id="PF09067">
    <property type="entry name" value="EpoR_lig-bind"/>
    <property type="match status" value="1"/>
</dbReference>
<dbReference type="InterPro" id="IPR013783">
    <property type="entry name" value="Ig-like_fold"/>
</dbReference>
<dbReference type="Ensembl" id="ENSSFOT00015000225.2">
    <property type="protein sequence ID" value="ENSSFOP00015000201.2"/>
    <property type="gene ID" value="ENSSFOG00015000151.2"/>
</dbReference>
<dbReference type="RefSeq" id="XP_029113949.1">
    <property type="nucleotide sequence ID" value="XM_029258116.1"/>
</dbReference>
<gene>
    <name evidence="12" type="primary">LOC108931949</name>
</gene>
<organism evidence="12 13">
    <name type="scientific">Scleropages formosus</name>
    <name type="common">Asian bonytongue</name>
    <name type="synonym">Osteoglossum formosum</name>
    <dbReference type="NCBI Taxonomy" id="113540"/>
    <lineage>
        <taxon>Eukaryota</taxon>
        <taxon>Metazoa</taxon>
        <taxon>Chordata</taxon>
        <taxon>Craniata</taxon>
        <taxon>Vertebrata</taxon>
        <taxon>Euteleostomi</taxon>
        <taxon>Actinopterygii</taxon>
        <taxon>Neopterygii</taxon>
        <taxon>Teleostei</taxon>
        <taxon>Osteoglossocephala</taxon>
        <taxon>Osteoglossomorpha</taxon>
        <taxon>Osteoglossiformes</taxon>
        <taxon>Osteoglossidae</taxon>
        <taxon>Scleropages</taxon>
    </lineage>
</organism>
<feature type="domain" description="Fibronectin type-III" evidence="11">
    <location>
        <begin position="151"/>
        <end position="254"/>
    </location>
</feature>
<keyword evidence="7" id="KW-0325">Glycoprotein</keyword>
<evidence type="ECO:0000256" key="8">
    <source>
        <dbReference type="SAM" id="MobiDB-lite"/>
    </source>
</evidence>
<evidence type="ECO:0000313" key="13">
    <source>
        <dbReference type="Proteomes" id="UP000694397"/>
    </source>
</evidence>
<evidence type="ECO:0000256" key="5">
    <source>
        <dbReference type="ARBA" id="ARBA00023136"/>
    </source>
</evidence>
<dbReference type="GO" id="GO:0004896">
    <property type="term" value="F:cytokine receptor activity"/>
    <property type="evidence" value="ECO:0007669"/>
    <property type="project" value="TreeGrafter"/>
</dbReference>
<feature type="signal peptide" evidence="10">
    <location>
        <begin position="1"/>
        <end position="22"/>
    </location>
</feature>
<dbReference type="InterPro" id="IPR015152">
    <property type="entry name" value="Growth/epo_recpt_lig-bind"/>
</dbReference>
<reference evidence="12 13" key="1">
    <citation type="submission" date="2019-04" db="EMBL/GenBank/DDBJ databases">
        <authorList>
            <consortium name="Wellcome Sanger Institute Data Sharing"/>
        </authorList>
    </citation>
    <scope>NUCLEOTIDE SEQUENCE [LARGE SCALE GENOMIC DNA]</scope>
</reference>
<dbReference type="InterPro" id="IPR036116">
    <property type="entry name" value="FN3_sf"/>
</dbReference>
<keyword evidence="6" id="KW-0675">Receptor</keyword>
<keyword evidence="4 9" id="KW-1133">Transmembrane helix</keyword>
<keyword evidence="3 10" id="KW-0732">Signal</keyword>
<evidence type="ECO:0000256" key="6">
    <source>
        <dbReference type="ARBA" id="ARBA00023170"/>
    </source>
</evidence>
<proteinExistence type="predicted"/>
<comment type="subcellular location">
    <subcellularLocation>
        <location evidence="1">Membrane</location>
        <topology evidence="1">Single-pass type I membrane protein</topology>
    </subcellularLocation>
</comment>
<dbReference type="GeneID" id="108931949"/>
<evidence type="ECO:0000259" key="11">
    <source>
        <dbReference type="PROSITE" id="PS50853"/>
    </source>
</evidence>
<feature type="chain" id="PRO_5034683938" evidence="10">
    <location>
        <begin position="23"/>
        <end position="579"/>
    </location>
</feature>
<keyword evidence="2 9" id="KW-0812">Transmembrane</keyword>
<evidence type="ECO:0000313" key="12">
    <source>
        <dbReference type="Ensembl" id="ENSSFOP00015000201.2"/>
    </source>
</evidence>
<name>A0A8C9QPQ4_SCLFO</name>
<dbReference type="SUPFAM" id="SSF49265">
    <property type="entry name" value="Fibronectin type III"/>
    <property type="match status" value="2"/>
</dbReference>
<dbReference type="OrthoDB" id="8545036at2759"/>